<dbReference type="InterPro" id="IPR002737">
    <property type="entry name" value="MEMO1_fam"/>
</dbReference>
<dbReference type="Gene3D" id="3.40.830.10">
    <property type="entry name" value="LigB-like"/>
    <property type="match status" value="1"/>
</dbReference>
<dbReference type="PANTHER" id="PTHR11060">
    <property type="entry name" value="PROTEIN MEMO1"/>
    <property type="match status" value="1"/>
</dbReference>
<dbReference type="AlphaFoldDB" id="A0A7V1ZIL3"/>
<sequence length="371" mass="40435">MKALVWLLTFWAVTLGAQESMGIPSTGEIRGQKDAVGFATTAEAMALAWKLSEAPPPPEKLGEIPSSGIVGVVCPHDDYVYAGRMYRLLVPLVKAPRVVVVGVLHPWKRLGVGERVVFDPFKAWRTPDGPVPVSSWREALLAKLPAEEVLVSREASEAEHSVEAIAYWLRHQNPNLEIVPIFVPGMGFPRLAELARKTGRALREVMAERGWQPGRDVAVVISADAVHYGPDFHHIPFGEGGVEAYVKACARDKELLLGPLAGPVSEEKLLQAFTTWVDPQDVGTYRLPWCGRFSIPFGYLMAQEAFGGVVAHPLAYATSVGWPELPAAGSGLGRTAPANLYHFVGYPGVVLTVSDKPLRYLGPPEKQRRTP</sequence>
<dbReference type="EMBL" id="DSHW01000357">
    <property type="protein sequence ID" value="HEQ88694.1"/>
    <property type="molecule type" value="Genomic_DNA"/>
</dbReference>
<dbReference type="Pfam" id="PF01875">
    <property type="entry name" value="Memo"/>
    <property type="match status" value="1"/>
</dbReference>
<evidence type="ECO:0000256" key="1">
    <source>
        <dbReference type="ARBA" id="ARBA00006315"/>
    </source>
</evidence>
<protein>
    <submittedName>
        <fullName evidence="3">AmmeMemoRadiSam system protein B</fullName>
    </submittedName>
</protein>
<organism evidence="3">
    <name type="scientific">Thermoanaerobaculum aquaticum</name>
    <dbReference type="NCBI Taxonomy" id="1312852"/>
    <lineage>
        <taxon>Bacteria</taxon>
        <taxon>Pseudomonadati</taxon>
        <taxon>Acidobacteriota</taxon>
        <taxon>Thermoanaerobaculia</taxon>
        <taxon>Thermoanaerobaculales</taxon>
        <taxon>Thermoanaerobaculaceae</taxon>
        <taxon>Thermoanaerobaculum</taxon>
    </lineage>
</organism>
<keyword evidence="2" id="KW-0732">Signal</keyword>
<feature type="chain" id="PRO_5030807086" evidence="2">
    <location>
        <begin position="18"/>
        <end position="371"/>
    </location>
</feature>
<reference evidence="3" key="1">
    <citation type="journal article" date="2020" name="mSystems">
        <title>Genome- and Community-Level Interaction Insights into Carbon Utilization and Element Cycling Functions of Hydrothermarchaeota in Hydrothermal Sediment.</title>
        <authorList>
            <person name="Zhou Z."/>
            <person name="Liu Y."/>
            <person name="Xu W."/>
            <person name="Pan J."/>
            <person name="Luo Z.H."/>
            <person name="Li M."/>
        </authorList>
    </citation>
    <scope>NUCLEOTIDE SEQUENCE [LARGE SCALE GENOMIC DNA]</scope>
    <source>
        <strain evidence="3">SpSt-186</strain>
    </source>
</reference>
<dbReference type="PANTHER" id="PTHR11060:SF0">
    <property type="entry name" value="PROTEIN MEMO1"/>
    <property type="match status" value="1"/>
</dbReference>
<name>A0A7V1ZIL3_9BACT</name>
<dbReference type="NCBIfam" id="TIGR04336">
    <property type="entry name" value="AmmeMemoSam_B"/>
    <property type="match status" value="1"/>
</dbReference>
<dbReference type="CDD" id="cd07361">
    <property type="entry name" value="MEMO_like"/>
    <property type="match status" value="1"/>
</dbReference>
<comment type="caution">
    <text evidence="3">The sequence shown here is derived from an EMBL/GenBank/DDBJ whole genome shotgun (WGS) entry which is preliminary data.</text>
</comment>
<feature type="signal peptide" evidence="2">
    <location>
        <begin position="1"/>
        <end position="17"/>
    </location>
</feature>
<proteinExistence type="inferred from homology"/>
<comment type="similarity">
    <text evidence="1">Belongs to the MEMO1 family.</text>
</comment>
<gene>
    <name evidence="3" type="primary">amrB</name>
    <name evidence="3" type="ORF">ENP06_04705</name>
</gene>
<evidence type="ECO:0000256" key="2">
    <source>
        <dbReference type="SAM" id="SignalP"/>
    </source>
</evidence>
<accession>A0A7V1ZIL3</accession>
<evidence type="ECO:0000313" key="3">
    <source>
        <dbReference type="EMBL" id="HEQ88694.1"/>
    </source>
</evidence>